<evidence type="ECO:0000313" key="2">
    <source>
        <dbReference type="Proteomes" id="UP000009138"/>
    </source>
</evidence>
<dbReference type="Proteomes" id="UP000009138">
    <property type="component" value="Unassembled WGS sequence"/>
</dbReference>
<dbReference type="AlphaFoldDB" id="I1BL50"/>
<dbReference type="RefSeq" id="XP_067512326.1">
    <property type="nucleotide sequence ID" value="XM_067656225.1"/>
</dbReference>
<keyword evidence="2" id="KW-1185">Reference proteome</keyword>
<dbReference type="OMA" id="WCNAVIS"/>
<sequence>MIVRARKAVMDVPYSPYGLKIAMQQFPNVLAWQNAVISSVQEKVPSNNAILETIPVPETA</sequence>
<reference evidence="1 2" key="1">
    <citation type="journal article" date="2009" name="PLoS Genet.">
        <title>Genomic analysis of the basal lineage fungus Rhizopus oryzae reveals a whole-genome duplication.</title>
        <authorList>
            <person name="Ma L.-J."/>
            <person name="Ibrahim A.S."/>
            <person name="Skory C."/>
            <person name="Grabherr M.G."/>
            <person name="Burger G."/>
            <person name="Butler M."/>
            <person name="Elias M."/>
            <person name="Idnurm A."/>
            <person name="Lang B.F."/>
            <person name="Sone T."/>
            <person name="Abe A."/>
            <person name="Calvo S.E."/>
            <person name="Corrochano L.M."/>
            <person name="Engels R."/>
            <person name="Fu J."/>
            <person name="Hansberg W."/>
            <person name="Kim J.-M."/>
            <person name="Kodira C.D."/>
            <person name="Koehrsen M.J."/>
            <person name="Liu B."/>
            <person name="Miranda-Saavedra D."/>
            <person name="O'Leary S."/>
            <person name="Ortiz-Castellanos L."/>
            <person name="Poulter R."/>
            <person name="Rodriguez-Romero J."/>
            <person name="Ruiz-Herrera J."/>
            <person name="Shen Y.-Q."/>
            <person name="Zeng Q."/>
            <person name="Galagan J."/>
            <person name="Birren B.W."/>
            <person name="Cuomo C.A."/>
            <person name="Wickes B.L."/>
        </authorList>
    </citation>
    <scope>NUCLEOTIDE SEQUENCE [LARGE SCALE GENOMIC DNA]</scope>
    <source>
        <strain evidence="2">RA 99-880 / ATCC MYA-4621 / FGSC 9543 / NRRL 43880</strain>
    </source>
</reference>
<gene>
    <name evidence="1" type="ORF">RO3G_01634</name>
</gene>
<accession>I1BL50</accession>
<dbReference type="EMBL" id="CH476732">
    <property type="protein sequence ID" value="EIE76930.1"/>
    <property type="molecule type" value="Genomic_DNA"/>
</dbReference>
<dbReference type="InParanoid" id="I1BL50"/>
<dbReference type="VEuPathDB" id="FungiDB:RO3G_01634"/>
<proteinExistence type="predicted"/>
<name>I1BL50_RHIO9</name>
<evidence type="ECO:0000313" key="1">
    <source>
        <dbReference type="EMBL" id="EIE76930.1"/>
    </source>
</evidence>
<organism evidence="1 2">
    <name type="scientific">Rhizopus delemar (strain RA 99-880 / ATCC MYA-4621 / FGSC 9543 / NRRL 43880)</name>
    <name type="common">Mucormycosis agent</name>
    <name type="synonym">Rhizopus arrhizus var. delemar</name>
    <dbReference type="NCBI Taxonomy" id="246409"/>
    <lineage>
        <taxon>Eukaryota</taxon>
        <taxon>Fungi</taxon>
        <taxon>Fungi incertae sedis</taxon>
        <taxon>Mucoromycota</taxon>
        <taxon>Mucoromycotina</taxon>
        <taxon>Mucoromycetes</taxon>
        <taxon>Mucorales</taxon>
        <taxon>Mucorineae</taxon>
        <taxon>Rhizopodaceae</taxon>
        <taxon>Rhizopus</taxon>
    </lineage>
</organism>
<dbReference type="GeneID" id="93608606"/>
<dbReference type="OrthoDB" id="2289386at2759"/>
<protein>
    <submittedName>
        <fullName evidence="1">Uncharacterized protein</fullName>
    </submittedName>
</protein>